<proteinExistence type="inferred from homology"/>
<dbReference type="AlphaFoldDB" id="A0A078B7U3"/>
<dbReference type="OMA" id="MWAGPYG"/>
<evidence type="ECO:0000259" key="5">
    <source>
        <dbReference type="Pfam" id="PF00248"/>
    </source>
</evidence>
<keyword evidence="2" id="KW-0521">NADP</keyword>
<feature type="compositionally biased region" description="Basic and acidic residues" evidence="4">
    <location>
        <begin position="341"/>
        <end position="359"/>
    </location>
</feature>
<protein>
    <submittedName>
        <fullName evidence="6">Aldo keto reductase family protein</fullName>
    </submittedName>
</protein>
<keyword evidence="3" id="KW-0560">Oxidoreductase</keyword>
<dbReference type="PRINTS" id="PR01577">
    <property type="entry name" value="KCNABCHANNEL"/>
</dbReference>
<name>A0A078B7U3_STYLE</name>
<dbReference type="Proteomes" id="UP000039865">
    <property type="component" value="Unassembled WGS sequence"/>
</dbReference>
<dbReference type="Gene3D" id="3.20.20.100">
    <property type="entry name" value="NADP-dependent oxidoreductase domain"/>
    <property type="match status" value="1"/>
</dbReference>
<accession>A0A078B7U3</accession>
<organism evidence="6 7">
    <name type="scientific">Stylonychia lemnae</name>
    <name type="common">Ciliate</name>
    <dbReference type="NCBI Taxonomy" id="5949"/>
    <lineage>
        <taxon>Eukaryota</taxon>
        <taxon>Sar</taxon>
        <taxon>Alveolata</taxon>
        <taxon>Ciliophora</taxon>
        <taxon>Intramacronucleata</taxon>
        <taxon>Spirotrichea</taxon>
        <taxon>Stichotrichia</taxon>
        <taxon>Sporadotrichida</taxon>
        <taxon>Oxytrichidae</taxon>
        <taxon>Stylonychinae</taxon>
        <taxon>Stylonychia</taxon>
    </lineage>
</organism>
<dbReference type="FunCoup" id="A0A078B7U3">
    <property type="interactions" value="19"/>
</dbReference>
<keyword evidence="7" id="KW-1185">Reference proteome</keyword>
<evidence type="ECO:0000256" key="2">
    <source>
        <dbReference type="ARBA" id="ARBA00022857"/>
    </source>
</evidence>
<dbReference type="PANTHER" id="PTHR43150:SF2">
    <property type="entry name" value="HYPERKINETIC, ISOFORM M"/>
    <property type="match status" value="1"/>
</dbReference>
<dbReference type="SUPFAM" id="SSF51430">
    <property type="entry name" value="NAD(P)-linked oxidoreductase"/>
    <property type="match status" value="1"/>
</dbReference>
<sequence length="359" mass="41058">MVSTTSSAKMEYRYLGNSGLKVSVFSFGNWLNSNKQEDYEITRDAMKICYDNGINFFDTAEIYGAGSAENQMGRAFKELGYRREDLVVSTKIFKCGGGINDTFLSRKHIVEGLRNSLKRLQMDYVDIVYCHRPDYDTPLEETVRAMSYVIDQGMAFYWGTSEWPADRISKAIELCERLNLHKPVVEQPQYSMLFRTAFEKDYRRVFGEYGYGSTIWSPLAGGLLAGKYNTGTIPEGSRYAVHQGLEAVSVWNQTMSEDKREGTLTKLRALGELAKELGFTQAQLALAWTIANRDVSTCILGFTRLEQVAENLKAIELYQQWNADIEKKVRDILGNDPESDMDWRKWAPQPSRRDQAVRY</sequence>
<dbReference type="OrthoDB" id="2310150at2759"/>
<evidence type="ECO:0000256" key="3">
    <source>
        <dbReference type="ARBA" id="ARBA00023002"/>
    </source>
</evidence>
<evidence type="ECO:0000256" key="1">
    <source>
        <dbReference type="ARBA" id="ARBA00006515"/>
    </source>
</evidence>
<feature type="region of interest" description="Disordered" evidence="4">
    <location>
        <begin position="340"/>
        <end position="359"/>
    </location>
</feature>
<dbReference type="Pfam" id="PF00248">
    <property type="entry name" value="Aldo_ket_red"/>
    <property type="match status" value="1"/>
</dbReference>
<evidence type="ECO:0000313" key="7">
    <source>
        <dbReference type="Proteomes" id="UP000039865"/>
    </source>
</evidence>
<feature type="domain" description="NADP-dependent oxidoreductase" evidence="5">
    <location>
        <begin position="27"/>
        <end position="327"/>
    </location>
</feature>
<dbReference type="PANTHER" id="PTHR43150">
    <property type="entry name" value="HYPERKINETIC, ISOFORM M"/>
    <property type="match status" value="1"/>
</dbReference>
<reference evidence="6 7" key="1">
    <citation type="submission" date="2014-06" db="EMBL/GenBank/DDBJ databases">
        <authorList>
            <person name="Swart Estienne"/>
        </authorList>
    </citation>
    <scope>NUCLEOTIDE SEQUENCE [LARGE SCALE GENOMIC DNA]</scope>
    <source>
        <strain evidence="6 7">130c</strain>
    </source>
</reference>
<evidence type="ECO:0000313" key="6">
    <source>
        <dbReference type="EMBL" id="CDW90291.1"/>
    </source>
</evidence>
<dbReference type="GO" id="GO:0016491">
    <property type="term" value="F:oxidoreductase activity"/>
    <property type="evidence" value="ECO:0007669"/>
    <property type="project" value="UniProtKB-KW"/>
</dbReference>
<dbReference type="InterPro" id="IPR005399">
    <property type="entry name" value="K_chnl_volt-dep_bsu_KCNAB-rel"/>
</dbReference>
<comment type="similarity">
    <text evidence="1">Belongs to the shaker potassium channel beta subunit family.</text>
</comment>
<evidence type="ECO:0000256" key="4">
    <source>
        <dbReference type="SAM" id="MobiDB-lite"/>
    </source>
</evidence>
<dbReference type="EMBL" id="CCKQ01018337">
    <property type="protein sequence ID" value="CDW90291.1"/>
    <property type="molecule type" value="Genomic_DNA"/>
</dbReference>
<gene>
    <name evidence="6" type="primary">Contig10911.g11662</name>
    <name evidence="6" type="ORF">STYLEM_19433</name>
</gene>
<dbReference type="InterPro" id="IPR036812">
    <property type="entry name" value="NAD(P)_OxRdtase_dom_sf"/>
</dbReference>
<dbReference type="InParanoid" id="A0A078B7U3"/>
<dbReference type="InterPro" id="IPR023210">
    <property type="entry name" value="NADP_OxRdtase_dom"/>
</dbReference>